<dbReference type="Gene3D" id="1.20.1280.50">
    <property type="match status" value="1"/>
</dbReference>
<dbReference type="Gene3D" id="3.80.10.10">
    <property type="entry name" value="Ribonuclease Inhibitor"/>
    <property type="match status" value="2"/>
</dbReference>
<dbReference type="InterPro" id="IPR032675">
    <property type="entry name" value="LRR_dom_sf"/>
</dbReference>
<dbReference type="EMBL" id="DS232174">
    <property type="protein sequence ID" value="EDS36787.1"/>
    <property type="molecule type" value="Genomic_DNA"/>
</dbReference>
<protein>
    <submittedName>
        <fullName evidence="2">Predicted protein</fullName>
    </submittedName>
</protein>
<dbReference type="SUPFAM" id="SSF81383">
    <property type="entry name" value="F-box domain"/>
    <property type="match status" value="1"/>
</dbReference>
<dbReference type="PANTHER" id="PTHR38926:SF5">
    <property type="entry name" value="F-BOX AND LEUCINE-RICH REPEAT PROTEIN 6"/>
    <property type="match status" value="1"/>
</dbReference>
<dbReference type="InterPro" id="IPR036047">
    <property type="entry name" value="F-box-like_dom_sf"/>
</dbReference>
<dbReference type="Pfam" id="PF12937">
    <property type="entry name" value="F-box-like"/>
    <property type="match status" value="1"/>
</dbReference>
<reference evidence="3" key="2">
    <citation type="submission" date="2021-02" db="UniProtKB">
        <authorList>
            <consortium name="EnsemblMetazoa"/>
        </authorList>
    </citation>
    <scope>IDENTIFICATION</scope>
    <source>
        <strain evidence="3">JHB</strain>
    </source>
</reference>
<keyword evidence="4" id="KW-1185">Reference proteome</keyword>
<gene>
    <name evidence="3" type="primary">6044790</name>
    <name evidence="2" type="ORF">CpipJ_CPIJ011874</name>
</gene>
<dbReference type="EnsemblMetazoa" id="CPIJ011874-RA">
    <property type="protein sequence ID" value="CPIJ011874-PA"/>
    <property type="gene ID" value="CPIJ011874"/>
</dbReference>
<proteinExistence type="predicted"/>
<evidence type="ECO:0000313" key="4">
    <source>
        <dbReference type="Proteomes" id="UP000002320"/>
    </source>
</evidence>
<dbReference type="AlphaFoldDB" id="B0WXX7"/>
<dbReference type="HOGENOM" id="CLU_030454_0_0_1"/>
<dbReference type="PROSITE" id="PS50181">
    <property type="entry name" value="FBOX"/>
    <property type="match status" value="1"/>
</dbReference>
<dbReference type="STRING" id="7176.B0WXX7"/>
<dbReference type="SMART" id="SM00256">
    <property type="entry name" value="FBOX"/>
    <property type="match status" value="2"/>
</dbReference>
<dbReference type="PANTHER" id="PTHR38926">
    <property type="entry name" value="F-BOX DOMAIN CONTAINING PROTEIN, EXPRESSED"/>
    <property type="match status" value="1"/>
</dbReference>
<dbReference type="InterPro" id="IPR001810">
    <property type="entry name" value="F-box_dom"/>
</dbReference>
<feature type="domain" description="F-box" evidence="1">
    <location>
        <begin position="6"/>
        <end position="52"/>
    </location>
</feature>
<dbReference type="InParanoid" id="B0WXX7"/>
<evidence type="ECO:0000259" key="1">
    <source>
        <dbReference type="PROSITE" id="PS50181"/>
    </source>
</evidence>
<accession>B0WXX7</accession>
<dbReference type="Proteomes" id="UP000002320">
    <property type="component" value="Unassembled WGS sequence"/>
</dbReference>
<evidence type="ECO:0000313" key="2">
    <source>
        <dbReference type="EMBL" id="EDS36787.1"/>
    </source>
</evidence>
<evidence type="ECO:0000313" key="3">
    <source>
        <dbReference type="EnsemblMetazoa" id="CPIJ011874-PA"/>
    </source>
</evidence>
<dbReference type="KEGG" id="cqu:CpipJ_CPIJ011874"/>
<sequence>MEPVPVQTLPELPPETWTEIFAHLSAGQLLKMRHVCRRWRELATAAAVLRAKLAVTFPRTFPVDVDCAPYPALLPVGKLTFEQVPLVGVCSWWPAFGPGLVEFRIRGCSLELPVLVGFLKHTPNVRVLELACIKCTGEWRDTDGVDLGNLENLFLVDFAKGLSIFGNCNLKVLGFTWESVDVSTLEFVNFVGRFQDTLEELYFTASEDILVELMKLQRLKLKKLLLNSFSFENNQLIIDLCRQQPLLEWLDLTQILSFDGAEREGKELMEIGELLPRLKFFSVNITPDTYFDLSFVSKMPQLKKLEIDGISGDFPQDVVGPVCPNLRTLTFSSIHFVCCSLRKILANMPNLQTLTFKHCSVDTWSDLLKALEPLKLLKNLTLWMTGATAKTYSDFNDLTNLSHLKISLCGMPPALLATLLKRCPNLRELNLPAMDYDLDDETVRVIGQELPLLNQLSVKRCRLSEAAERFIRENCGSLHVLDTTKK</sequence>
<dbReference type="CDD" id="cd09917">
    <property type="entry name" value="F-box_SF"/>
    <property type="match status" value="1"/>
</dbReference>
<name>B0WXX7_CULQU</name>
<organism>
    <name type="scientific">Culex quinquefasciatus</name>
    <name type="common">Southern house mosquito</name>
    <name type="synonym">Culex pungens</name>
    <dbReference type="NCBI Taxonomy" id="7176"/>
    <lineage>
        <taxon>Eukaryota</taxon>
        <taxon>Metazoa</taxon>
        <taxon>Ecdysozoa</taxon>
        <taxon>Arthropoda</taxon>
        <taxon>Hexapoda</taxon>
        <taxon>Insecta</taxon>
        <taxon>Pterygota</taxon>
        <taxon>Neoptera</taxon>
        <taxon>Endopterygota</taxon>
        <taxon>Diptera</taxon>
        <taxon>Nematocera</taxon>
        <taxon>Culicoidea</taxon>
        <taxon>Culicidae</taxon>
        <taxon>Culicinae</taxon>
        <taxon>Culicini</taxon>
        <taxon>Culex</taxon>
        <taxon>Culex</taxon>
    </lineage>
</organism>
<dbReference type="VEuPathDB" id="VectorBase:CPIJ011874"/>
<reference evidence="2" key="1">
    <citation type="submission" date="2007-03" db="EMBL/GenBank/DDBJ databases">
        <title>Annotation of Culex pipiens quinquefasciatus.</title>
        <authorList>
            <consortium name="The Broad Institute Genome Sequencing Platform"/>
            <person name="Atkinson P.W."/>
            <person name="Hemingway J."/>
            <person name="Christensen B.M."/>
            <person name="Higgs S."/>
            <person name="Kodira C."/>
            <person name="Hannick L."/>
            <person name="Megy K."/>
            <person name="O'Leary S."/>
            <person name="Pearson M."/>
            <person name="Haas B.J."/>
            <person name="Mauceli E."/>
            <person name="Wortman J.R."/>
            <person name="Lee N.H."/>
            <person name="Guigo R."/>
            <person name="Stanke M."/>
            <person name="Alvarado L."/>
            <person name="Amedeo P."/>
            <person name="Antoine C.H."/>
            <person name="Arensburger P."/>
            <person name="Bidwell S.L."/>
            <person name="Crawford M."/>
            <person name="Camaro F."/>
            <person name="Devon K."/>
            <person name="Engels R."/>
            <person name="Hammond M."/>
            <person name="Howarth C."/>
            <person name="Koehrsen M."/>
            <person name="Lawson D."/>
            <person name="Montgomery P."/>
            <person name="Nene V."/>
            <person name="Nusbaum C."/>
            <person name="Puiu D."/>
            <person name="Romero-Severson J."/>
            <person name="Severson D.W."/>
            <person name="Shumway M."/>
            <person name="Sisk P."/>
            <person name="Stolte C."/>
            <person name="Zeng Q."/>
            <person name="Eisenstadt E."/>
            <person name="Fraser-Liggett C."/>
            <person name="Strausberg R."/>
            <person name="Galagan J."/>
            <person name="Birren B."/>
            <person name="Collins F.H."/>
        </authorList>
    </citation>
    <scope>NUCLEOTIDE SEQUENCE [LARGE SCALE GENOMIC DNA]</scope>
    <source>
        <strain evidence="2">JHB</strain>
    </source>
</reference>
<dbReference type="VEuPathDB" id="VectorBase:CQUJHB004052"/>
<dbReference type="OrthoDB" id="435188at2759"/>
<dbReference type="SUPFAM" id="SSF52047">
    <property type="entry name" value="RNI-like"/>
    <property type="match status" value="1"/>
</dbReference>